<dbReference type="Gene3D" id="3.40.140.10">
    <property type="entry name" value="Cytidine Deaminase, domain 2"/>
    <property type="match status" value="1"/>
</dbReference>
<dbReference type="InterPro" id="IPR046778">
    <property type="entry name" value="UPF0758_N"/>
</dbReference>
<dbReference type="PANTHER" id="PTHR30471">
    <property type="entry name" value="DNA REPAIR PROTEIN RADC"/>
    <property type="match status" value="1"/>
</dbReference>
<dbReference type="PROSITE" id="PS50249">
    <property type="entry name" value="MPN"/>
    <property type="match status" value="1"/>
</dbReference>
<accession>A0A1I6Y6R2</accession>
<dbReference type="STRING" id="477690.SAMN05216474_0697"/>
<gene>
    <name evidence="8" type="ORF">SAMN05216474_0697</name>
</gene>
<dbReference type="AlphaFoldDB" id="A0A1I6Y6R2"/>
<dbReference type="InterPro" id="IPR003583">
    <property type="entry name" value="Hlx-hairpin-Hlx_DNA-bd_motif"/>
</dbReference>
<evidence type="ECO:0000259" key="7">
    <source>
        <dbReference type="PROSITE" id="PS50249"/>
    </source>
</evidence>
<dbReference type="GO" id="GO:0006281">
    <property type="term" value="P:DNA repair"/>
    <property type="evidence" value="ECO:0007669"/>
    <property type="project" value="InterPro"/>
</dbReference>
<feature type="domain" description="MPN" evidence="7">
    <location>
        <begin position="106"/>
        <end position="228"/>
    </location>
</feature>
<organism evidence="8 9">
    <name type="scientific">Lishizhenia tianjinensis</name>
    <dbReference type="NCBI Taxonomy" id="477690"/>
    <lineage>
        <taxon>Bacteria</taxon>
        <taxon>Pseudomonadati</taxon>
        <taxon>Bacteroidota</taxon>
        <taxon>Flavobacteriia</taxon>
        <taxon>Flavobacteriales</taxon>
        <taxon>Crocinitomicaceae</taxon>
        <taxon>Lishizhenia</taxon>
    </lineage>
</organism>
<keyword evidence="2" id="KW-0479">Metal-binding</keyword>
<dbReference type="GO" id="GO:0046872">
    <property type="term" value="F:metal ion binding"/>
    <property type="evidence" value="ECO:0007669"/>
    <property type="project" value="UniProtKB-KW"/>
</dbReference>
<dbReference type="GO" id="GO:0006508">
    <property type="term" value="P:proteolysis"/>
    <property type="evidence" value="ECO:0007669"/>
    <property type="project" value="UniProtKB-KW"/>
</dbReference>
<evidence type="ECO:0000313" key="8">
    <source>
        <dbReference type="EMBL" id="SFT46255.1"/>
    </source>
</evidence>
<dbReference type="NCBIfam" id="TIGR00608">
    <property type="entry name" value="radc"/>
    <property type="match status" value="1"/>
</dbReference>
<dbReference type="RefSeq" id="WP_090247602.1">
    <property type="nucleotide sequence ID" value="NZ_FPAS01000001.1"/>
</dbReference>
<evidence type="ECO:0000256" key="1">
    <source>
        <dbReference type="ARBA" id="ARBA00022670"/>
    </source>
</evidence>
<dbReference type="GO" id="GO:0008237">
    <property type="term" value="F:metallopeptidase activity"/>
    <property type="evidence" value="ECO:0007669"/>
    <property type="project" value="UniProtKB-KW"/>
</dbReference>
<keyword evidence="5" id="KW-0482">Metalloprotease</keyword>
<evidence type="ECO:0000313" key="9">
    <source>
        <dbReference type="Proteomes" id="UP000236454"/>
    </source>
</evidence>
<name>A0A1I6Y6R2_9FLAO</name>
<proteinExistence type="inferred from homology"/>
<evidence type="ECO:0000256" key="4">
    <source>
        <dbReference type="ARBA" id="ARBA00022833"/>
    </source>
</evidence>
<keyword evidence="1" id="KW-0645">Protease</keyword>
<evidence type="ECO:0000256" key="2">
    <source>
        <dbReference type="ARBA" id="ARBA00022723"/>
    </source>
</evidence>
<sequence length="228" mass="25643">MENLTIKHWAEDDRPREKMMLKGRGVLSNAELIAILIGSGSRQKSAVELAQEILTFSHNCLHQLSKLSIEELMRFKGIGEAKAINILAALELGRRRKSDEKVELVQIDSSRVAYDLFAPYLMDLEHEEFYVMALNRSNRVLKIQCVSKGGKNGTIADGKIIFKFLVDQNATGAIFAHNHPSGNLDPSHEDIRMTKRFVEFGKLIDLELIDHIIVAGDSYTSMMDNGMI</sequence>
<dbReference type="Pfam" id="PF20582">
    <property type="entry name" value="UPF0758_N"/>
    <property type="match status" value="1"/>
</dbReference>
<dbReference type="InterPro" id="IPR020891">
    <property type="entry name" value="UPF0758_CS"/>
</dbReference>
<keyword evidence="9" id="KW-1185">Reference proteome</keyword>
<reference evidence="8 9" key="1">
    <citation type="submission" date="2016-10" db="EMBL/GenBank/DDBJ databases">
        <authorList>
            <person name="de Groot N.N."/>
        </authorList>
    </citation>
    <scope>NUCLEOTIDE SEQUENCE [LARGE SCALE GENOMIC DNA]</scope>
    <source>
        <strain evidence="8 9">CGMCC 1.7005</strain>
    </source>
</reference>
<dbReference type="PANTHER" id="PTHR30471:SF3">
    <property type="entry name" value="UPF0758 PROTEIN YEES-RELATED"/>
    <property type="match status" value="1"/>
</dbReference>
<keyword evidence="3" id="KW-0378">Hydrolase</keyword>
<dbReference type="CDD" id="cd08071">
    <property type="entry name" value="MPN_DUF2466"/>
    <property type="match status" value="1"/>
</dbReference>
<keyword evidence="4" id="KW-0862">Zinc</keyword>
<dbReference type="Proteomes" id="UP000236454">
    <property type="component" value="Unassembled WGS sequence"/>
</dbReference>
<evidence type="ECO:0000256" key="3">
    <source>
        <dbReference type="ARBA" id="ARBA00022801"/>
    </source>
</evidence>
<dbReference type="OrthoDB" id="9804482at2"/>
<dbReference type="EMBL" id="FPAS01000001">
    <property type="protein sequence ID" value="SFT46255.1"/>
    <property type="molecule type" value="Genomic_DNA"/>
</dbReference>
<dbReference type="PROSITE" id="PS01302">
    <property type="entry name" value="UPF0758"/>
    <property type="match status" value="1"/>
</dbReference>
<dbReference type="SMART" id="SM00278">
    <property type="entry name" value="HhH1"/>
    <property type="match status" value="1"/>
</dbReference>
<evidence type="ECO:0000256" key="6">
    <source>
        <dbReference type="RuleBase" id="RU003797"/>
    </source>
</evidence>
<dbReference type="GO" id="GO:0003677">
    <property type="term" value="F:DNA binding"/>
    <property type="evidence" value="ECO:0007669"/>
    <property type="project" value="InterPro"/>
</dbReference>
<dbReference type="NCBIfam" id="NF000642">
    <property type="entry name" value="PRK00024.1"/>
    <property type="match status" value="1"/>
</dbReference>
<dbReference type="InterPro" id="IPR001405">
    <property type="entry name" value="UPF0758"/>
</dbReference>
<dbReference type="Pfam" id="PF04002">
    <property type="entry name" value="RadC"/>
    <property type="match status" value="1"/>
</dbReference>
<comment type="similarity">
    <text evidence="6">Belongs to the UPF0758 family.</text>
</comment>
<evidence type="ECO:0000256" key="5">
    <source>
        <dbReference type="ARBA" id="ARBA00023049"/>
    </source>
</evidence>
<dbReference type="InterPro" id="IPR037518">
    <property type="entry name" value="MPN"/>
</dbReference>
<dbReference type="InterPro" id="IPR025657">
    <property type="entry name" value="RadC_JAB"/>
</dbReference>
<protein>
    <submittedName>
        <fullName evidence="8">DNA replication and repair protein RadC</fullName>
    </submittedName>
</protein>